<dbReference type="KEGG" id="mmes:MMSR116_18370"/>
<dbReference type="AlphaFoldDB" id="A0A6B9FPH5"/>
<dbReference type="Proteomes" id="UP000012488">
    <property type="component" value="Chromosome"/>
</dbReference>
<name>A0A6B9FPH5_9HYPH</name>
<evidence type="ECO:0000313" key="1">
    <source>
        <dbReference type="EMBL" id="QGY03636.1"/>
    </source>
</evidence>
<accession>A0A6B9FPH5</accession>
<dbReference type="OrthoDB" id="4764643at2"/>
<protein>
    <submittedName>
        <fullName evidence="1">Uncharacterized protein</fullName>
    </submittedName>
</protein>
<dbReference type="EMBL" id="CP043538">
    <property type="protein sequence ID" value="QGY03636.1"/>
    <property type="molecule type" value="Genomic_DNA"/>
</dbReference>
<gene>
    <name evidence="1" type="ORF">MMSR116_18370</name>
</gene>
<sequence length="312" mass="34313">MRPSVETRKRLFTVTFGERSMTDDTKPHRPLLTGKDLLDRIFDNQDRVAAVTDERWVQLGLQASACYAAVGTVVGYLDRMASCWWGCQGGHHRIEYLCGRATAQTLAALRLMRFGSYDEALLLCRSLGEIANLLFLFRVEPASFAEWMTASEGARRRSFSPVSVRMRLIAGGIDAPIDEHRYRLLSGRAAHVSPDTVPQSHNLLGVPGIGLGWQGIGAVVCLNEIATALALVTVAGSFVLGFDKQLQDEIHDVCRALVTHIGPIDLGHVEKADHELRQNPDARTIFEEVAKAIKAEQAANPRRSSGEGDPQE</sequence>
<reference evidence="1 2" key="2">
    <citation type="journal article" date="2013" name="Genome Announc.">
        <title>Draft Genome Sequence of Methylobacterium mesophilicum Strain SR1.6/6, Isolated from Citrus sinensis.</title>
        <authorList>
            <person name="Marinho Almeida D."/>
            <person name="Dini-Andreote F."/>
            <person name="Camargo Neves A.A."/>
            <person name="Juca Ramos R.T."/>
            <person name="Andreote F.D."/>
            <person name="Carneiro A.R."/>
            <person name="Oliveira de Souza Lima A."/>
            <person name="Caracciolo Gomes de Sa P.H."/>
            <person name="Ribeiro Barbosa M.S."/>
            <person name="Araujo W.L."/>
            <person name="Silva A."/>
        </authorList>
    </citation>
    <scope>NUCLEOTIDE SEQUENCE [LARGE SCALE GENOMIC DNA]</scope>
    <source>
        <strain evidence="1 2">SR1.6/6</strain>
    </source>
</reference>
<dbReference type="RefSeq" id="WP_158169016.1">
    <property type="nucleotide sequence ID" value="NZ_CP043538.1"/>
</dbReference>
<evidence type="ECO:0000313" key="2">
    <source>
        <dbReference type="Proteomes" id="UP000012488"/>
    </source>
</evidence>
<organism evidence="1 2">
    <name type="scientific">Methylobacterium mesophilicum SR1.6/6</name>
    <dbReference type="NCBI Taxonomy" id="908290"/>
    <lineage>
        <taxon>Bacteria</taxon>
        <taxon>Pseudomonadati</taxon>
        <taxon>Pseudomonadota</taxon>
        <taxon>Alphaproteobacteria</taxon>
        <taxon>Hyphomicrobiales</taxon>
        <taxon>Methylobacteriaceae</taxon>
        <taxon>Methylobacterium</taxon>
    </lineage>
</organism>
<reference evidence="1 2" key="1">
    <citation type="journal article" date="2012" name="Genet. Mol. Biol.">
        <title>Analysis of 16S rRNA and mxaF genes revealing insights into Methylobacterium niche-specific plant association.</title>
        <authorList>
            <person name="Dourado M.N."/>
            <person name="Andreote F.D."/>
            <person name="Dini-Andreote F."/>
            <person name="Conti R."/>
            <person name="Araujo J.M."/>
            <person name="Araujo W.L."/>
        </authorList>
    </citation>
    <scope>NUCLEOTIDE SEQUENCE [LARGE SCALE GENOMIC DNA]</scope>
    <source>
        <strain evidence="1 2">SR1.6/6</strain>
    </source>
</reference>
<proteinExistence type="predicted"/>